<keyword evidence="7" id="KW-0408">Iron</keyword>
<comment type="subcellular location">
    <subcellularLocation>
        <location evidence="2">Membrane</location>
        <topology evidence="2">Multi-pass membrane protein</topology>
    </subcellularLocation>
</comment>
<dbReference type="AlphaFoldDB" id="A0A226DJX6"/>
<feature type="transmembrane region" description="Helical" evidence="12">
    <location>
        <begin position="286"/>
        <end position="309"/>
    </location>
</feature>
<proteinExistence type="predicted"/>
<dbReference type="OMA" id="AFVCYSW"/>
<evidence type="ECO:0000256" key="3">
    <source>
        <dbReference type="ARBA" id="ARBA00022692"/>
    </source>
</evidence>
<name>A0A226DJX6_FOLCA</name>
<evidence type="ECO:0000256" key="1">
    <source>
        <dbReference type="ARBA" id="ARBA00001970"/>
    </source>
</evidence>
<evidence type="ECO:0000313" key="14">
    <source>
        <dbReference type="Proteomes" id="UP000198287"/>
    </source>
</evidence>
<dbReference type="GO" id="GO:0005743">
    <property type="term" value="C:mitochondrial inner membrane"/>
    <property type="evidence" value="ECO:0007669"/>
    <property type="project" value="TreeGrafter"/>
</dbReference>
<dbReference type="Proteomes" id="UP000198287">
    <property type="component" value="Unassembled WGS sequence"/>
</dbReference>
<feature type="transmembrane region" description="Helical" evidence="12">
    <location>
        <begin position="404"/>
        <end position="421"/>
    </location>
</feature>
<dbReference type="EMBL" id="LNIX01000017">
    <property type="protein sequence ID" value="OXA45845.1"/>
    <property type="molecule type" value="Genomic_DNA"/>
</dbReference>
<evidence type="ECO:0000256" key="5">
    <source>
        <dbReference type="ARBA" id="ARBA00022989"/>
    </source>
</evidence>
<dbReference type="STRING" id="158441.A0A226DJX6"/>
<dbReference type="PANTHER" id="PTHR23289">
    <property type="entry name" value="CYTOCHROME C OXIDASE ASSEMBLY PROTEIN COX15"/>
    <property type="match status" value="1"/>
</dbReference>
<evidence type="ECO:0000256" key="6">
    <source>
        <dbReference type="ARBA" id="ARBA00023002"/>
    </source>
</evidence>
<keyword evidence="8" id="KW-0350">Heme biosynthesis</keyword>
<evidence type="ECO:0000256" key="11">
    <source>
        <dbReference type="ARBA" id="ARBA00048044"/>
    </source>
</evidence>
<evidence type="ECO:0000256" key="7">
    <source>
        <dbReference type="ARBA" id="ARBA00023004"/>
    </source>
</evidence>
<organism evidence="13 14">
    <name type="scientific">Folsomia candida</name>
    <name type="common">Springtail</name>
    <dbReference type="NCBI Taxonomy" id="158441"/>
    <lineage>
        <taxon>Eukaryota</taxon>
        <taxon>Metazoa</taxon>
        <taxon>Ecdysozoa</taxon>
        <taxon>Arthropoda</taxon>
        <taxon>Hexapoda</taxon>
        <taxon>Collembola</taxon>
        <taxon>Entomobryomorpha</taxon>
        <taxon>Isotomoidea</taxon>
        <taxon>Isotomidae</taxon>
        <taxon>Proisotominae</taxon>
        <taxon>Folsomia</taxon>
    </lineage>
</organism>
<feature type="transmembrane region" description="Helical" evidence="12">
    <location>
        <begin position="202"/>
        <end position="220"/>
    </location>
</feature>
<sequence>MEMSSFRLISSFGRVPSLGSTISKKFISTGPAIRPFLLGPLSRNASRLTTKSKLFLPFMKQQGLRHTMTAAPPPNVSMPLSRNMERLIGGWLAGCAGMCFGAVVLGGVTRLTESGLSMVHWKLFGERPPTSMDEWQLEFERYKQFPEFKIKNKDITLDEFRWIWYMEYGHRTWGRAIGAVFYIPAAIFWMKGHFSPLMKKRTVFLGGLLAFQGLLGWYMVKSGLESRFHGESDVPRVSQYRLAAHLGSAFVLYSYLLWCSLDYLLPVQQLQRSKELLRFKRLAHMCKGLVFITAISGAFVAGLDAGLVYNSFPKMGDKWIPDDVLEYKPTWTNFTENPTTVQFDHRILGVTTFSTIMACWAISRRLNIPRRARLACNVMAIAALAQVGLGISTLLTYVPTPLAASHQSGSLILLSIAFWLTHELKRIPK</sequence>
<feature type="transmembrane region" description="Helical" evidence="12">
    <location>
        <begin position="345"/>
        <end position="362"/>
    </location>
</feature>
<keyword evidence="9 12" id="KW-0472">Membrane</keyword>
<evidence type="ECO:0000256" key="4">
    <source>
        <dbReference type="ARBA" id="ARBA00022723"/>
    </source>
</evidence>
<dbReference type="GO" id="GO:0046872">
    <property type="term" value="F:metal ion binding"/>
    <property type="evidence" value="ECO:0007669"/>
    <property type="project" value="UniProtKB-KW"/>
</dbReference>
<accession>A0A226DJX6</accession>
<dbReference type="GO" id="GO:0120547">
    <property type="term" value="F:heme A synthase activity"/>
    <property type="evidence" value="ECO:0007669"/>
    <property type="project" value="UniProtKB-EC"/>
</dbReference>
<dbReference type="OrthoDB" id="1726137at2759"/>
<evidence type="ECO:0000256" key="8">
    <source>
        <dbReference type="ARBA" id="ARBA00023133"/>
    </source>
</evidence>
<evidence type="ECO:0000256" key="12">
    <source>
        <dbReference type="SAM" id="Phobius"/>
    </source>
</evidence>
<comment type="pathway">
    <text evidence="10">Porphyrin-containing compound metabolism; heme A biosynthesis; heme A from heme O: step 1/1.</text>
</comment>
<comment type="caution">
    <text evidence="13">The sequence shown here is derived from an EMBL/GenBank/DDBJ whole genome shotgun (WGS) entry which is preliminary data.</text>
</comment>
<comment type="cofactor">
    <cofactor evidence="1">
        <name>heme b</name>
        <dbReference type="ChEBI" id="CHEBI:60344"/>
    </cofactor>
</comment>
<evidence type="ECO:0000256" key="10">
    <source>
        <dbReference type="ARBA" id="ARBA00044501"/>
    </source>
</evidence>
<keyword evidence="3 12" id="KW-0812">Transmembrane</keyword>
<evidence type="ECO:0000256" key="2">
    <source>
        <dbReference type="ARBA" id="ARBA00004141"/>
    </source>
</evidence>
<dbReference type="GO" id="GO:0016653">
    <property type="term" value="F:oxidoreductase activity, acting on NAD(P)H, heme protein as acceptor"/>
    <property type="evidence" value="ECO:0007669"/>
    <property type="project" value="TreeGrafter"/>
</dbReference>
<feature type="transmembrane region" description="Helical" evidence="12">
    <location>
        <begin position="172"/>
        <end position="190"/>
    </location>
</feature>
<dbReference type="PANTHER" id="PTHR23289:SF2">
    <property type="entry name" value="CYTOCHROME C OXIDASE ASSEMBLY PROTEIN COX15 HOMOLOG"/>
    <property type="match status" value="1"/>
</dbReference>
<dbReference type="InterPro" id="IPR023754">
    <property type="entry name" value="HemeA_Synthase_type2"/>
</dbReference>
<gene>
    <name evidence="13" type="ORF">Fcan01_19659</name>
</gene>
<dbReference type="Pfam" id="PF02628">
    <property type="entry name" value="COX15-CtaA"/>
    <property type="match status" value="1"/>
</dbReference>
<comment type="catalytic activity">
    <reaction evidence="11">
        <text>Fe(II)-heme o + 2 A + H2O = Fe(II)-heme a + 2 AH2</text>
        <dbReference type="Rhea" id="RHEA:63388"/>
        <dbReference type="ChEBI" id="CHEBI:13193"/>
        <dbReference type="ChEBI" id="CHEBI:15377"/>
        <dbReference type="ChEBI" id="CHEBI:17499"/>
        <dbReference type="ChEBI" id="CHEBI:60530"/>
        <dbReference type="ChEBI" id="CHEBI:61715"/>
        <dbReference type="EC" id="1.17.99.9"/>
    </reaction>
    <physiologicalReaction direction="left-to-right" evidence="11">
        <dbReference type="Rhea" id="RHEA:63389"/>
    </physiologicalReaction>
</comment>
<keyword evidence="5 12" id="KW-1133">Transmembrane helix</keyword>
<protein>
    <submittedName>
        <fullName evidence="13">Cytochrome c oxidase assembly protein COX15</fullName>
    </submittedName>
</protein>
<keyword evidence="4" id="KW-0479">Metal-binding</keyword>
<keyword evidence="14" id="KW-1185">Reference proteome</keyword>
<dbReference type="GO" id="GO:0006784">
    <property type="term" value="P:heme A biosynthetic process"/>
    <property type="evidence" value="ECO:0007669"/>
    <property type="project" value="InterPro"/>
</dbReference>
<evidence type="ECO:0000256" key="9">
    <source>
        <dbReference type="ARBA" id="ARBA00023136"/>
    </source>
</evidence>
<feature type="transmembrane region" description="Helical" evidence="12">
    <location>
        <begin position="374"/>
        <end position="398"/>
    </location>
</feature>
<dbReference type="InterPro" id="IPR003780">
    <property type="entry name" value="COX15/CtaA_fam"/>
</dbReference>
<feature type="transmembrane region" description="Helical" evidence="12">
    <location>
        <begin position="87"/>
        <end position="108"/>
    </location>
</feature>
<keyword evidence="6" id="KW-0560">Oxidoreductase</keyword>
<evidence type="ECO:0000313" key="13">
    <source>
        <dbReference type="EMBL" id="OXA45845.1"/>
    </source>
</evidence>
<feature type="transmembrane region" description="Helical" evidence="12">
    <location>
        <begin position="240"/>
        <end position="265"/>
    </location>
</feature>
<reference evidence="13 14" key="1">
    <citation type="submission" date="2015-12" db="EMBL/GenBank/DDBJ databases">
        <title>The genome of Folsomia candida.</title>
        <authorList>
            <person name="Faddeeva A."/>
            <person name="Derks M.F."/>
            <person name="Anvar Y."/>
            <person name="Smit S."/>
            <person name="Van Straalen N."/>
            <person name="Roelofs D."/>
        </authorList>
    </citation>
    <scope>NUCLEOTIDE SEQUENCE [LARGE SCALE GENOMIC DNA]</scope>
    <source>
        <strain evidence="13 14">VU population</strain>
        <tissue evidence="13">Whole body</tissue>
    </source>
</reference>